<evidence type="ECO:0000256" key="1">
    <source>
        <dbReference type="ARBA" id="ARBA00023002"/>
    </source>
</evidence>
<dbReference type="EMBL" id="JAVHUY010000007">
    <property type="protein sequence ID" value="MDQ7904622.1"/>
    <property type="molecule type" value="Genomic_DNA"/>
</dbReference>
<reference evidence="4 5" key="1">
    <citation type="submission" date="2023-08" db="EMBL/GenBank/DDBJ databases">
        <title>Phytohabitans sansha sp. nov., isolated from marine sediment.</title>
        <authorList>
            <person name="Zhao Y."/>
            <person name="Yi K."/>
        </authorList>
    </citation>
    <scope>NUCLEOTIDE SEQUENCE [LARGE SCALE GENOMIC DNA]</scope>
    <source>
        <strain evidence="4 5">ZYX-F-186</strain>
    </source>
</reference>
<dbReference type="SUPFAM" id="SSF55347">
    <property type="entry name" value="Glyceraldehyde-3-phosphate dehydrogenase-like, C-terminal domain"/>
    <property type="match status" value="1"/>
</dbReference>
<dbReference type="InterPro" id="IPR055170">
    <property type="entry name" value="GFO_IDH_MocA-like_dom"/>
</dbReference>
<sequence>MPPSTSTPAGWLVVGLGRHADRYGLPALARARLGGAVAVCGSDPARAADVAARHAVPAWGTSLEDLLADPAVTHVYVCSGNDRHERQTTQAASAGKHVLCEKPLAPAVEPAHRMVEACRRLGVALGTGFHLRHNPAHQRARRMIVDGELGSLLWIRIEYVHALAPGDTTTRLGASRDIGTPSRGAMSGTGAHAVDLARWLLDDEILDVTATMAESADGPQRFVHVTGTTARGVLVTLTAGRSRHPANGVTVVGTRGRLEITGSIGGPGAGTVRVVSGAGEQAVELPPHDPYTAQFDAFVGGTGACATGADGLVSLQVVEAVERHLGGVS</sequence>
<dbReference type="InterPro" id="IPR050463">
    <property type="entry name" value="Gfo/Idh/MocA_oxidrdct_glycsds"/>
</dbReference>
<dbReference type="Gene3D" id="3.40.50.720">
    <property type="entry name" value="NAD(P)-binding Rossmann-like Domain"/>
    <property type="match status" value="1"/>
</dbReference>
<dbReference type="SUPFAM" id="SSF51735">
    <property type="entry name" value="NAD(P)-binding Rossmann-fold domains"/>
    <property type="match status" value="1"/>
</dbReference>
<gene>
    <name evidence="4" type="ORF">RB614_08815</name>
</gene>
<evidence type="ECO:0000313" key="4">
    <source>
        <dbReference type="EMBL" id="MDQ7904622.1"/>
    </source>
</evidence>
<dbReference type="Pfam" id="PF01408">
    <property type="entry name" value="GFO_IDH_MocA"/>
    <property type="match status" value="1"/>
</dbReference>
<dbReference type="Gene3D" id="3.30.360.10">
    <property type="entry name" value="Dihydrodipicolinate Reductase, domain 2"/>
    <property type="match status" value="1"/>
</dbReference>
<dbReference type="InterPro" id="IPR000683">
    <property type="entry name" value="Gfo/Idh/MocA-like_OxRdtase_N"/>
</dbReference>
<name>A0ABU0ZE45_9ACTN</name>
<evidence type="ECO:0000259" key="2">
    <source>
        <dbReference type="Pfam" id="PF01408"/>
    </source>
</evidence>
<proteinExistence type="predicted"/>
<protein>
    <submittedName>
        <fullName evidence="4">Gfo/Idh/MocA family oxidoreductase</fullName>
    </submittedName>
</protein>
<organism evidence="4 5">
    <name type="scientific">Phytohabitans maris</name>
    <dbReference type="NCBI Taxonomy" id="3071409"/>
    <lineage>
        <taxon>Bacteria</taxon>
        <taxon>Bacillati</taxon>
        <taxon>Actinomycetota</taxon>
        <taxon>Actinomycetes</taxon>
        <taxon>Micromonosporales</taxon>
        <taxon>Micromonosporaceae</taxon>
    </lineage>
</organism>
<accession>A0ABU0ZE45</accession>
<dbReference type="PANTHER" id="PTHR43818">
    <property type="entry name" value="BCDNA.GH03377"/>
    <property type="match status" value="1"/>
</dbReference>
<feature type="domain" description="Gfo/Idh/MocA-like oxidoreductase N-terminal" evidence="2">
    <location>
        <begin position="11"/>
        <end position="129"/>
    </location>
</feature>
<keyword evidence="1" id="KW-0560">Oxidoreductase</keyword>
<dbReference type="Pfam" id="PF22725">
    <property type="entry name" value="GFO_IDH_MocA_C3"/>
    <property type="match status" value="1"/>
</dbReference>
<evidence type="ECO:0000313" key="5">
    <source>
        <dbReference type="Proteomes" id="UP001230908"/>
    </source>
</evidence>
<dbReference type="Proteomes" id="UP001230908">
    <property type="component" value="Unassembled WGS sequence"/>
</dbReference>
<dbReference type="PANTHER" id="PTHR43818:SF11">
    <property type="entry name" value="BCDNA.GH03377"/>
    <property type="match status" value="1"/>
</dbReference>
<evidence type="ECO:0000259" key="3">
    <source>
        <dbReference type="Pfam" id="PF22725"/>
    </source>
</evidence>
<feature type="domain" description="GFO/IDH/MocA-like oxidoreductase" evidence="3">
    <location>
        <begin position="137"/>
        <end position="259"/>
    </location>
</feature>
<dbReference type="InterPro" id="IPR036291">
    <property type="entry name" value="NAD(P)-bd_dom_sf"/>
</dbReference>
<comment type="caution">
    <text evidence="4">The sequence shown here is derived from an EMBL/GenBank/DDBJ whole genome shotgun (WGS) entry which is preliminary data.</text>
</comment>
<keyword evidence="5" id="KW-1185">Reference proteome</keyword>
<dbReference type="RefSeq" id="WP_308711894.1">
    <property type="nucleotide sequence ID" value="NZ_JAVHUY010000007.1"/>
</dbReference>